<keyword evidence="2" id="KW-1185">Reference proteome</keyword>
<gene>
    <name evidence="1" type="ORF">BpHYR1_033370</name>
</gene>
<dbReference type="AlphaFoldDB" id="A0A3M7SR13"/>
<evidence type="ECO:0000313" key="1">
    <source>
        <dbReference type="EMBL" id="RNA38047.1"/>
    </source>
</evidence>
<reference evidence="1 2" key="1">
    <citation type="journal article" date="2018" name="Sci. Rep.">
        <title>Genomic signatures of local adaptation to the degree of environmental predictability in rotifers.</title>
        <authorList>
            <person name="Franch-Gras L."/>
            <person name="Hahn C."/>
            <person name="Garcia-Roger E.M."/>
            <person name="Carmona M.J."/>
            <person name="Serra M."/>
            <person name="Gomez A."/>
        </authorList>
    </citation>
    <scope>NUCLEOTIDE SEQUENCE [LARGE SCALE GENOMIC DNA]</scope>
    <source>
        <strain evidence="1">HYR1</strain>
    </source>
</reference>
<dbReference type="Proteomes" id="UP000276133">
    <property type="component" value="Unassembled WGS sequence"/>
</dbReference>
<sequence length="139" mass="16252">MSKLHPTLTPSYPHIFFQCLLLNKDQTTHYQPPFHCCSTMITCMIRNNAHAFKFVTQQSDPNHPITSCKPRNLRLNARFPFQTRKANKAAYHNSFLQNINQESNGRENPFSIIHSFISFQIPQKKLKIVNPSLFVFKFK</sequence>
<name>A0A3M7SR13_BRAPC</name>
<accession>A0A3M7SR13</accession>
<comment type="caution">
    <text evidence="1">The sequence shown here is derived from an EMBL/GenBank/DDBJ whole genome shotgun (WGS) entry which is preliminary data.</text>
</comment>
<protein>
    <submittedName>
        <fullName evidence="1">Uncharacterized protein</fullName>
    </submittedName>
</protein>
<dbReference type="EMBL" id="REGN01000929">
    <property type="protein sequence ID" value="RNA38047.1"/>
    <property type="molecule type" value="Genomic_DNA"/>
</dbReference>
<proteinExistence type="predicted"/>
<evidence type="ECO:0000313" key="2">
    <source>
        <dbReference type="Proteomes" id="UP000276133"/>
    </source>
</evidence>
<organism evidence="1 2">
    <name type="scientific">Brachionus plicatilis</name>
    <name type="common">Marine rotifer</name>
    <name type="synonym">Brachionus muelleri</name>
    <dbReference type="NCBI Taxonomy" id="10195"/>
    <lineage>
        <taxon>Eukaryota</taxon>
        <taxon>Metazoa</taxon>
        <taxon>Spiralia</taxon>
        <taxon>Gnathifera</taxon>
        <taxon>Rotifera</taxon>
        <taxon>Eurotatoria</taxon>
        <taxon>Monogononta</taxon>
        <taxon>Pseudotrocha</taxon>
        <taxon>Ploima</taxon>
        <taxon>Brachionidae</taxon>
        <taxon>Brachionus</taxon>
    </lineage>
</organism>